<dbReference type="PANTHER" id="PTHR37292">
    <property type="entry name" value="VNG6097C"/>
    <property type="match status" value="1"/>
</dbReference>
<keyword evidence="3" id="KW-1185">Reference proteome</keyword>
<evidence type="ECO:0000313" key="3">
    <source>
        <dbReference type="Proteomes" id="UP000831921"/>
    </source>
</evidence>
<dbReference type="Pfam" id="PF03235">
    <property type="entry name" value="GmrSD_N"/>
    <property type="match status" value="1"/>
</dbReference>
<dbReference type="Proteomes" id="UP000831921">
    <property type="component" value="Chromosome"/>
</dbReference>
<reference evidence="2 3" key="1">
    <citation type="submission" date="2022-05" db="EMBL/GenBank/DDBJ databases">
        <title>S8-45 Sphingomonas ultraviolaceadurans.</title>
        <authorList>
            <person name="Liu Y."/>
        </authorList>
    </citation>
    <scope>NUCLEOTIDE SEQUENCE [LARGE SCALE GENOMIC DNA]</scope>
    <source>
        <strain evidence="2 3">S8-45</strain>
    </source>
</reference>
<dbReference type="InterPro" id="IPR004919">
    <property type="entry name" value="GmrSD_N"/>
</dbReference>
<proteinExistence type="predicted"/>
<name>A0ABY5MSY2_9SPHN</name>
<feature type="domain" description="GmrSD restriction endonucleases N-terminal" evidence="1">
    <location>
        <begin position="11"/>
        <end position="251"/>
    </location>
</feature>
<sequence>MSGTVDSYVNLVEQAYRGHLKLPAFQRDFKWNRKQVVLLFDSIRQGYPLNGMIQIEGNHEEFEPRDFFGSGPEAASQAPKRLVLDGQQRLTAGIHLFFNNPGELKSQYFVDLNKLEKNIHDCKIDIENDDHVRLYLADLDVDSGYLVARSSAKDPYALLNKSDLLFTPLLISGRAKDRSTYFESYLSHKPSRKNLIRNVIESHFIVSGGPSIPLITIESTFKIEAISRIFATLNSTGKVLTPFELVVAVLFRQVDLRKGIASGKQGKIYYPQMDSTGEIALQTAVLFAGESPKKSTLPKTLTAEIWTKHSKEAFTWLDVTGKFLSDRLGMALDITASLIPYDSIFAPMAKVMKEIDYPSISGKELASVNAKLSKWVVGAALDQRYQEGVHGKQKDDADDVLAWIKNDHAEPDWLALVRVPPLTLATPMGARGLMIRALFNRSNLEDPVNQKPINLGTPTAHLHHVFPTKYVSKLTGWDEKNDKANLLLNTMQLDAETNTTFLNDDPALQVQAAEEANPKTFSQSYAAQGIDSSGLALMRKAHKTKNDFINFIKIRETVIEKMLEEFDFTKSGSAPEIDDQEDA</sequence>
<dbReference type="PANTHER" id="PTHR37292:SF2">
    <property type="entry name" value="DUF262 DOMAIN-CONTAINING PROTEIN"/>
    <property type="match status" value="1"/>
</dbReference>
<evidence type="ECO:0000259" key="1">
    <source>
        <dbReference type="Pfam" id="PF03235"/>
    </source>
</evidence>
<evidence type="ECO:0000313" key="2">
    <source>
        <dbReference type="EMBL" id="UUR07599.1"/>
    </source>
</evidence>
<dbReference type="RefSeq" id="WP_249503385.1">
    <property type="nucleotide sequence ID" value="NZ_CP097253.1"/>
</dbReference>
<protein>
    <submittedName>
        <fullName evidence="2">DUF262 domain-containing protein</fullName>
    </submittedName>
</protein>
<accession>A0ABY5MSY2</accession>
<gene>
    <name evidence="2" type="ORF">M1K48_11750</name>
</gene>
<dbReference type="EMBL" id="CP097253">
    <property type="protein sequence ID" value="UUR07599.1"/>
    <property type="molecule type" value="Genomic_DNA"/>
</dbReference>
<organism evidence="2 3">
    <name type="scientific">Sphingomonas glaciei</name>
    <dbReference type="NCBI Taxonomy" id="2938948"/>
    <lineage>
        <taxon>Bacteria</taxon>
        <taxon>Pseudomonadati</taxon>
        <taxon>Pseudomonadota</taxon>
        <taxon>Alphaproteobacteria</taxon>
        <taxon>Sphingomonadales</taxon>
        <taxon>Sphingomonadaceae</taxon>
        <taxon>Sphingomonas</taxon>
    </lineage>
</organism>